<dbReference type="EMBL" id="RBAH01000001">
    <property type="protein sequence ID" value="RKN86982.1"/>
    <property type="molecule type" value="Genomic_DNA"/>
</dbReference>
<dbReference type="InterPro" id="IPR000086">
    <property type="entry name" value="NUDIX_hydrolase_dom"/>
</dbReference>
<dbReference type="Pfam" id="PF00293">
    <property type="entry name" value="NUDIX"/>
    <property type="match status" value="1"/>
</dbReference>
<evidence type="ECO:0000259" key="2">
    <source>
        <dbReference type="PROSITE" id="PS51462"/>
    </source>
</evidence>
<sequence>MKEISAGGVVYRVRDGVTEVQLIHDRYGKKTVPKGKMEAGETIPQTALREIAEETGIEGRIVAELERVEYEYTHEKHGTIDKEVHYFLVEATGGELLAQIEEISGVAWYEPKEAWKQQKQAGYANNDSVLRKALTLLQIEVD</sequence>
<evidence type="ECO:0000313" key="3">
    <source>
        <dbReference type="EMBL" id="RKN86982.1"/>
    </source>
</evidence>
<proteinExistence type="predicted"/>
<dbReference type="Gene3D" id="3.90.79.10">
    <property type="entry name" value="Nucleoside Triphosphate Pyrophosphohydrolase"/>
    <property type="match status" value="1"/>
</dbReference>
<dbReference type="GO" id="GO:0006167">
    <property type="term" value="P:AMP biosynthetic process"/>
    <property type="evidence" value="ECO:0007669"/>
    <property type="project" value="TreeGrafter"/>
</dbReference>
<dbReference type="CDD" id="cd03673">
    <property type="entry name" value="NUDIX_Ap6A_hydrolase"/>
    <property type="match status" value="1"/>
</dbReference>
<dbReference type="AlphaFoldDB" id="A0A3B0CRR9"/>
<reference evidence="3 4" key="1">
    <citation type="journal article" date="2007" name="Int. J. Syst. Evol. Microbiol.">
        <title>Paenibacillus ginsengarvi sp. nov., isolated from soil from ginseng cultivation.</title>
        <authorList>
            <person name="Yoon M.H."/>
            <person name="Ten L.N."/>
            <person name="Im W.T."/>
        </authorList>
    </citation>
    <scope>NUCLEOTIDE SEQUENCE [LARGE SCALE GENOMIC DNA]</scope>
    <source>
        <strain evidence="3 4">KCTC 13059</strain>
    </source>
</reference>
<keyword evidence="1 3" id="KW-0378">Hydrolase</keyword>
<dbReference type="Proteomes" id="UP000282311">
    <property type="component" value="Unassembled WGS sequence"/>
</dbReference>
<comment type="caution">
    <text evidence="3">The sequence shown here is derived from an EMBL/GenBank/DDBJ whole genome shotgun (WGS) entry which is preliminary data.</text>
</comment>
<keyword evidence="4" id="KW-1185">Reference proteome</keyword>
<feature type="domain" description="Nudix hydrolase" evidence="2">
    <location>
        <begin position="1"/>
        <end position="134"/>
    </location>
</feature>
<dbReference type="InterPro" id="IPR015797">
    <property type="entry name" value="NUDIX_hydrolase-like_dom_sf"/>
</dbReference>
<dbReference type="PANTHER" id="PTHR21340:SF0">
    <property type="entry name" value="BIS(5'-NUCLEOSYL)-TETRAPHOSPHATASE [ASYMMETRICAL]"/>
    <property type="match status" value="1"/>
</dbReference>
<dbReference type="InterPro" id="IPR051325">
    <property type="entry name" value="Nudix_hydrolase_domain"/>
</dbReference>
<dbReference type="SUPFAM" id="SSF55811">
    <property type="entry name" value="Nudix"/>
    <property type="match status" value="1"/>
</dbReference>
<evidence type="ECO:0000313" key="4">
    <source>
        <dbReference type="Proteomes" id="UP000282311"/>
    </source>
</evidence>
<dbReference type="GO" id="GO:0006754">
    <property type="term" value="P:ATP biosynthetic process"/>
    <property type="evidence" value="ECO:0007669"/>
    <property type="project" value="TreeGrafter"/>
</dbReference>
<dbReference type="InterPro" id="IPR020084">
    <property type="entry name" value="NUDIX_hydrolase_CS"/>
</dbReference>
<dbReference type="GO" id="GO:0004081">
    <property type="term" value="F:bis(5'-nucleosyl)-tetraphosphatase (asymmetrical) activity"/>
    <property type="evidence" value="ECO:0007669"/>
    <property type="project" value="TreeGrafter"/>
</dbReference>
<name>A0A3B0CRR9_9BACL</name>
<dbReference type="OrthoDB" id="9816289at2"/>
<accession>A0A3B0CRR9</accession>
<dbReference type="RefSeq" id="WP_120745689.1">
    <property type="nucleotide sequence ID" value="NZ_RBAH01000001.1"/>
</dbReference>
<gene>
    <name evidence="3" type="ORF">D7M11_03250</name>
</gene>
<dbReference type="PANTHER" id="PTHR21340">
    <property type="entry name" value="DIADENOSINE 5,5-P1,P4-TETRAPHOSPHATE PYROPHOSPHOHYDROLASE MUTT"/>
    <property type="match status" value="1"/>
</dbReference>
<protein>
    <submittedName>
        <fullName evidence="3">NUDIX hydrolase</fullName>
    </submittedName>
</protein>
<dbReference type="PROSITE" id="PS51462">
    <property type="entry name" value="NUDIX"/>
    <property type="match status" value="1"/>
</dbReference>
<dbReference type="PROSITE" id="PS00893">
    <property type="entry name" value="NUDIX_BOX"/>
    <property type="match status" value="1"/>
</dbReference>
<evidence type="ECO:0000256" key="1">
    <source>
        <dbReference type="ARBA" id="ARBA00022801"/>
    </source>
</evidence>
<organism evidence="3 4">
    <name type="scientific">Paenibacillus ginsengarvi</name>
    <dbReference type="NCBI Taxonomy" id="400777"/>
    <lineage>
        <taxon>Bacteria</taxon>
        <taxon>Bacillati</taxon>
        <taxon>Bacillota</taxon>
        <taxon>Bacilli</taxon>
        <taxon>Bacillales</taxon>
        <taxon>Paenibacillaceae</taxon>
        <taxon>Paenibacillus</taxon>
    </lineage>
</organism>